<keyword evidence="2" id="KW-0238">DNA-binding</keyword>
<keyword evidence="3" id="KW-0804">Transcription</keyword>
<dbReference type="InterPro" id="IPR020449">
    <property type="entry name" value="Tscrpt_reg_AraC-type_HTH"/>
</dbReference>
<accession>A0ABP8L2G1</accession>
<protein>
    <recommendedName>
        <fullName evidence="4">HTH araC/xylS-type domain-containing protein</fullName>
    </recommendedName>
</protein>
<proteinExistence type="predicted"/>
<dbReference type="RefSeq" id="WP_345271588.1">
    <property type="nucleotide sequence ID" value="NZ_BAABHB010000028.1"/>
</dbReference>
<evidence type="ECO:0000256" key="2">
    <source>
        <dbReference type="ARBA" id="ARBA00023125"/>
    </source>
</evidence>
<dbReference type="SUPFAM" id="SSF51215">
    <property type="entry name" value="Regulatory protein AraC"/>
    <property type="match status" value="1"/>
</dbReference>
<comment type="caution">
    <text evidence="5">The sequence shown here is derived from an EMBL/GenBank/DDBJ whole genome shotgun (WGS) entry which is preliminary data.</text>
</comment>
<dbReference type="Pfam" id="PF12833">
    <property type="entry name" value="HTH_18"/>
    <property type="match status" value="1"/>
</dbReference>
<dbReference type="SMART" id="SM00342">
    <property type="entry name" value="HTH_ARAC"/>
    <property type="match status" value="1"/>
</dbReference>
<keyword evidence="6" id="KW-1185">Reference proteome</keyword>
<dbReference type="PANTHER" id="PTHR43280">
    <property type="entry name" value="ARAC-FAMILY TRANSCRIPTIONAL REGULATOR"/>
    <property type="match status" value="1"/>
</dbReference>
<keyword evidence="1" id="KW-0805">Transcription regulation</keyword>
<dbReference type="PROSITE" id="PS01124">
    <property type="entry name" value="HTH_ARAC_FAMILY_2"/>
    <property type="match status" value="1"/>
</dbReference>
<organism evidence="5 6">
    <name type="scientific">Nibrella viscosa</name>
    <dbReference type="NCBI Taxonomy" id="1084524"/>
    <lineage>
        <taxon>Bacteria</taxon>
        <taxon>Pseudomonadati</taxon>
        <taxon>Bacteroidota</taxon>
        <taxon>Cytophagia</taxon>
        <taxon>Cytophagales</taxon>
        <taxon>Spirosomataceae</taxon>
        <taxon>Nibrella</taxon>
    </lineage>
</organism>
<dbReference type="InterPro" id="IPR009057">
    <property type="entry name" value="Homeodomain-like_sf"/>
</dbReference>
<gene>
    <name evidence="5" type="ORF">GCM10023187_57420</name>
</gene>
<feature type="domain" description="HTH araC/xylS-type" evidence="4">
    <location>
        <begin position="188"/>
        <end position="286"/>
    </location>
</feature>
<reference evidence="6" key="1">
    <citation type="journal article" date="2019" name="Int. J. Syst. Evol. Microbiol.">
        <title>The Global Catalogue of Microorganisms (GCM) 10K type strain sequencing project: providing services to taxonomists for standard genome sequencing and annotation.</title>
        <authorList>
            <consortium name="The Broad Institute Genomics Platform"/>
            <consortium name="The Broad Institute Genome Sequencing Center for Infectious Disease"/>
            <person name="Wu L."/>
            <person name="Ma J."/>
        </authorList>
    </citation>
    <scope>NUCLEOTIDE SEQUENCE [LARGE SCALE GENOMIC DNA]</scope>
    <source>
        <strain evidence="6">JCM 17925</strain>
    </source>
</reference>
<dbReference type="InterPro" id="IPR054015">
    <property type="entry name" value="ExsA-like_N"/>
</dbReference>
<sequence>MTNIYDFLKFQPELYKQLVCKDILFAYYDCPQTGLREEVFSHYGYITFVVRGERRVHRSGKSWLLQPNSCLFFKKGALLQDIYRSDNFRSFNLYLPDSYLQQLIKEYRKFYNGRLVGNQPGEQVIELAVNETTHSFIQTILGYFEQQPAPTEAELEQRARELLFSLLINKANQVLAAYLNSLVDRRQTSLYEVMEANYMFNLSLEQYARIANRSLATFKREFTRVFQTTPAKWLMQKRLTYAQTLLQTTSMLVNDVAFESGFENNSHFSRVFKEKFGTSPANYRKQLVLSYS</sequence>
<dbReference type="InterPro" id="IPR018062">
    <property type="entry name" value="HTH_AraC-typ_CS"/>
</dbReference>
<dbReference type="PROSITE" id="PS00041">
    <property type="entry name" value="HTH_ARAC_FAMILY_1"/>
    <property type="match status" value="1"/>
</dbReference>
<dbReference type="Proteomes" id="UP001500936">
    <property type="component" value="Unassembled WGS sequence"/>
</dbReference>
<evidence type="ECO:0000313" key="5">
    <source>
        <dbReference type="EMBL" id="GAA4421505.1"/>
    </source>
</evidence>
<evidence type="ECO:0000313" key="6">
    <source>
        <dbReference type="Proteomes" id="UP001500936"/>
    </source>
</evidence>
<dbReference type="Pfam" id="PF22200">
    <property type="entry name" value="ExsA_N"/>
    <property type="match status" value="1"/>
</dbReference>
<evidence type="ECO:0000259" key="4">
    <source>
        <dbReference type="PROSITE" id="PS01124"/>
    </source>
</evidence>
<dbReference type="EMBL" id="BAABHB010000028">
    <property type="protein sequence ID" value="GAA4421505.1"/>
    <property type="molecule type" value="Genomic_DNA"/>
</dbReference>
<dbReference type="InterPro" id="IPR037923">
    <property type="entry name" value="HTH-like"/>
</dbReference>
<dbReference type="PRINTS" id="PR00032">
    <property type="entry name" value="HTHARAC"/>
</dbReference>
<evidence type="ECO:0000256" key="1">
    <source>
        <dbReference type="ARBA" id="ARBA00023015"/>
    </source>
</evidence>
<dbReference type="SUPFAM" id="SSF46689">
    <property type="entry name" value="Homeodomain-like"/>
    <property type="match status" value="2"/>
</dbReference>
<dbReference type="Gene3D" id="1.10.10.60">
    <property type="entry name" value="Homeodomain-like"/>
    <property type="match status" value="2"/>
</dbReference>
<name>A0ABP8L2G1_9BACT</name>
<dbReference type="InterPro" id="IPR018060">
    <property type="entry name" value="HTH_AraC"/>
</dbReference>
<dbReference type="PANTHER" id="PTHR43280:SF2">
    <property type="entry name" value="HTH-TYPE TRANSCRIPTIONAL REGULATOR EXSA"/>
    <property type="match status" value="1"/>
</dbReference>
<evidence type="ECO:0000256" key="3">
    <source>
        <dbReference type="ARBA" id="ARBA00023163"/>
    </source>
</evidence>